<dbReference type="AlphaFoldDB" id="X5MLT2"/>
<dbReference type="KEGG" id="pect:BN1012_Phect1536"/>
<protein>
    <submittedName>
        <fullName evidence="2">Uncharacterized protein</fullName>
    </submittedName>
</protein>
<accession>X5MLT2</accession>
<feature type="transmembrane region" description="Helical" evidence="1">
    <location>
        <begin position="31"/>
        <end position="52"/>
    </location>
</feature>
<gene>
    <name evidence="2" type="ORF">BN1012_Phect1536</name>
</gene>
<dbReference type="EMBL" id="HG966617">
    <property type="protein sequence ID" value="CDO59750.1"/>
    <property type="molecule type" value="Genomic_DNA"/>
</dbReference>
<dbReference type="HOGENOM" id="CLU_2823118_0_0_5"/>
<keyword evidence="1" id="KW-0472">Membrane</keyword>
<evidence type="ECO:0000256" key="1">
    <source>
        <dbReference type="SAM" id="Phobius"/>
    </source>
</evidence>
<proteinExistence type="predicted"/>
<sequence>MTNPNSLLLTMVNALLVLVLAAILVSPMVFFYAALIGAPVMLCLLVIITLTTRAKAPMDTKKAAAA</sequence>
<feature type="transmembrane region" description="Helical" evidence="1">
    <location>
        <begin position="7"/>
        <end position="25"/>
    </location>
</feature>
<evidence type="ECO:0000313" key="3">
    <source>
        <dbReference type="Proteomes" id="UP000032160"/>
    </source>
</evidence>
<name>X5MLT2_9HYPH</name>
<evidence type="ECO:0000313" key="2">
    <source>
        <dbReference type="EMBL" id="CDO59750.1"/>
    </source>
</evidence>
<keyword evidence="3" id="KW-1185">Reference proteome</keyword>
<keyword evidence="1" id="KW-0812">Transmembrane</keyword>
<organism evidence="2 3">
    <name type="scientific">Candidatus Phaeomarinibacter ectocarpi</name>
    <dbReference type="NCBI Taxonomy" id="1458461"/>
    <lineage>
        <taxon>Bacteria</taxon>
        <taxon>Pseudomonadati</taxon>
        <taxon>Pseudomonadota</taxon>
        <taxon>Alphaproteobacteria</taxon>
        <taxon>Hyphomicrobiales</taxon>
        <taxon>Parvibaculaceae</taxon>
        <taxon>Candidatus Phaeomarinibacter</taxon>
    </lineage>
</organism>
<dbReference type="RefSeq" id="WP_043950309.1">
    <property type="nucleotide sequence ID" value="NZ_HG966617.1"/>
</dbReference>
<dbReference type="Proteomes" id="UP000032160">
    <property type="component" value="Chromosome I"/>
</dbReference>
<reference evidence="2 3" key="1">
    <citation type="journal article" date="2014" name="Front. Genet.">
        <title>Genome and metabolic network of "Candidatus Phaeomarinobacter ectocarpi" Ec32, a new candidate genus of Alphaproteobacteria frequently associated with brown algae.</title>
        <authorList>
            <person name="Dittami S.M."/>
            <person name="Barbeyron T."/>
            <person name="Boyen C."/>
            <person name="Cambefort J."/>
            <person name="Collet G."/>
            <person name="Delage L."/>
            <person name="Gobet A."/>
            <person name="Groisillier A."/>
            <person name="Leblanc C."/>
            <person name="Michel G."/>
            <person name="Scornet D."/>
            <person name="Siegel A."/>
            <person name="Tapia J.E."/>
            <person name="Tonon T."/>
        </authorList>
    </citation>
    <scope>NUCLEOTIDE SEQUENCE [LARGE SCALE GENOMIC DNA]</scope>
    <source>
        <strain evidence="2 3">Ec32</strain>
    </source>
</reference>
<keyword evidence="1" id="KW-1133">Transmembrane helix</keyword>